<evidence type="ECO:0000256" key="4">
    <source>
        <dbReference type="ARBA" id="ARBA00022490"/>
    </source>
</evidence>
<evidence type="ECO:0000313" key="12">
    <source>
        <dbReference type="EMBL" id="KAG0258533.1"/>
    </source>
</evidence>
<feature type="active site" description="Proton acceptor" evidence="9">
    <location>
        <position position="400"/>
    </location>
</feature>
<dbReference type="SUPFAM" id="SSF53187">
    <property type="entry name" value="Zn-dependent exopeptidases"/>
    <property type="match status" value="1"/>
</dbReference>
<dbReference type="Gene3D" id="3.40.50.720">
    <property type="entry name" value="NAD(P)-binding Rossmann-like Domain"/>
    <property type="match status" value="1"/>
</dbReference>
<feature type="binding site" evidence="10">
    <location>
        <position position="428"/>
    </location>
    <ligand>
        <name>Zn(2+)</name>
        <dbReference type="ChEBI" id="CHEBI:29105"/>
        <label>1</label>
    </ligand>
</feature>
<dbReference type="Gene3D" id="3.40.630.10">
    <property type="entry name" value="Zn peptidases"/>
    <property type="match status" value="1"/>
</dbReference>
<dbReference type="GO" id="GO:0006520">
    <property type="term" value="P:amino acid metabolic process"/>
    <property type="evidence" value="ECO:0007669"/>
    <property type="project" value="InterPro"/>
</dbReference>
<comment type="caution">
    <text evidence="12">The sequence shown here is derived from an EMBL/GenBank/DDBJ whole genome shotgun (WGS) entry which is preliminary data.</text>
</comment>
<dbReference type="Gene3D" id="1.10.150.900">
    <property type="match status" value="1"/>
</dbReference>
<reference evidence="12" key="1">
    <citation type="journal article" date="2020" name="Fungal Divers.">
        <title>Resolving the Mortierellaceae phylogeny through synthesis of multi-gene phylogenetics and phylogenomics.</title>
        <authorList>
            <person name="Vandepol N."/>
            <person name="Liber J."/>
            <person name="Desiro A."/>
            <person name="Na H."/>
            <person name="Kennedy M."/>
            <person name="Barry K."/>
            <person name="Grigoriev I.V."/>
            <person name="Miller A.N."/>
            <person name="O'Donnell K."/>
            <person name="Stajich J.E."/>
            <person name="Bonito G."/>
        </authorList>
    </citation>
    <scope>NUCLEOTIDE SEQUENCE</scope>
    <source>
        <strain evidence="12">KOD948</strain>
    </source>
</reference>
<dbReference type="GO" id="GO:0004046">
    <property type="term" value="F:aminoacylase activity"/>
    <property type="evidence" value="ECO:0007669"/>
    <property type="project" value="UniProtKB-EC"/>
</dbReference>
<keyword evidence="5 10" id="KW-0479">Metal-binding</keyword>
<dbReference type="InterPro" id="IPR001261">
    <property type="entry name" value="ArgE/DapE_CS"/>
</dbReference>
<dbReference type="EC" id="3.5.1.14" evidence="3"/>
<dbReference type="InterPro" id="IPR010159">
    <property type="entry name" value="N-acyl_aa_amidohydrolase"/>
</dbReference>
<feature type="binding site" evidence="10">
    <location>
        <position position="401"/>
    </location>
    <ligand>
        <name>Zn(2+)</name>
        <dbReference type="ChEBI" id="CHEBI:29105"/>
        <label>2</label>
    </ligand>
</feature>
<gene>
    <name evidence="12" type="primary">ACY1</name>
    <name evidence="12" type="ORF">BG011_003241</name>
</gene>
<evidence type="ECO:0000256" key="10">
    <source>
        <dbReference type="PIRSR" id="PIRSR610159-2"/>
    </source>
</evidence>
<evidence type="ECO:0000256" key="1">
    <source>
        <dbReference type="ARBA" id="ARBA00004496"/>
    </source>
</evidence>
<dbReference type="GO" id="GO:0046872">
    <property type="term" value="F:metal ion binding"/>
    <property type="evidence" value="ECO:0007669"/>
    <property type="project" value="UniProtKB-KW"/>
</dbReference>
<dbReference type="FunFam" id="3.40.630.10:FF:000019">
    <property type="entry name" value="Aminoacylase 1"/>
    <property type="match status" value="1"/>
</dbReference>
<feature type="active site" evidence="9">
    <location>
        <position position="336"/>
    </location>
</feature>
<comment type="similarity">
    <text evidence="2">Belongs to the peptidase M20A family.</text>
</comment>
<dbReference type="InterPro" id="IPR052083">
    <property type="entry name" value="Aminoacylase-1_M20A"/>
</dbReference>
<proteinExistence type="inferred from homology"/>
<dbReference type="InterPro" id="IPR036291">
    <property type="entry name" value="NAD(P)-bd_dom_sf"/>
</dbReference>
<feature type="binding site" evidence="10">
    <location>
        <position position="366"/>
    </location>
    <ligand>
        <name>Zn(2+)</name>
        <dbReference type="ChEBI" id="CHEBI:29105"/>
        <label>1</label>
    </ligand>
</feature>
<dbReference type="Pfam" id="PF07687">
    <property type="entry name" value="M20_dimer"/>
    <property type="match status" value="1"/>
</dbReference>
<dbReference type="SUPFAM" id="SSF51735">
    <property type="entry name" value="NAD(P)-binding Rossmann-fold domains"/>
    <property type="match status" value="1"/>
</dbReference>
<dbReference type="NCBIfam" id="TIGR01880">
    <property type="entry name" value="Ac-peptdase-euk"/>
    <property type="match status" value="1"/>
</dbReference>
<keyword evidence="4" id="KW-0963">Cytoplasm</keyword>
<keyword evidence="13" id="KW-1185">Reference proteome</keyword>
<dbReference type="PANTHER" id="PTHR45892">
    <property type="entry name" value="AMINOACYLASE-1"/>
    <property type="match status" value="1"/>
</dbReference>
<organism evidence="12 13">
    <name type="scientific">Mortierella polycephala</name>
    <dbReference type="NCBI Taxonomy" id="41804"/>
    <lineage>
        <taxon>Eukaryota</taxon>
        <taxon>Fungi</taxon>
        <taxon>Fungi incertae sedis</taxon>
        <taxon>Mucoromycota</taxon>
        <taxon>Mortierellomycotina</taxon>
        <taxon>Mortierellomycetes</taxon>
        <taxon>Mortierellales</taxon>
        <taxon>Mortierellaceae</taxon>
        <taxon>Mortierella</taxon>
    </lineage>
</organism>
<dbReference type="Proteomes" id="UP000726737">
    <property type="component" value="Unassembled WGS sequence"/>
</dbReference>
<feature type="binding site" evidence="10">
    <location>
        <position position="630"/>
    </location>
    <ligand>
        <name>Zn(2+)</name>
        <dbReference type="ChEBI" id="CHEBI:29105"/>
        <label>2</label>
    </ligand>
</feature>
<evidence type="ECO:0000256" key="2">
    <source>
        <dbReference type="ARBA" id="ARBA00006247"/>
    </source>
</evidence>
<evidence type="ECO:0000259" key="11">
    <source>
        <dbReference type="Pfam" id="PF07687"/>
    </source>
</evidence>
<dbReference type="InterPro" id="IPR036264">
    <property type="entry name" value="Bact_exopeptidase_dim_dom"/>
</dbReference>
<keyword evidence="7 10" id="KW-0862">Zinc</keyword>
<comment type="subcellular location">
    <subcellularLocation>
        <location evidence="1">Cytoplasm</location>
    </subcellularLocation>
</comment>
<feature type="binding site" evidence="10">
    <location>
        <position position="366"/>
    </location>
    <ligand>
        <name>Zn(2+)</name>
        <dbReference type="ChEBI" id="CHEBI:29105"/>
        <label>2</label>
    </ligand>
</feature>
<evidence type="ECO:0000313" key="13">
    <source>
        <dbReference type="Proteomes" id="UP000726737"/>
    </source>
</evidence>
<evidence type="ECO:0000256" key="8">
    <source>
        <dbReference type="ARBA" id="ARBA00029656"/>
    </source>
</evidence>
<protein>
    <recommendedName>
        <fullName evidence="3">N-acyl-aliphatic-L-amino acid amidohydrolase</fullName>
        <ecNumber evidence="3">3.5.1.14</ecNumber>
    </recommendedName>
    <alternativeName>
        <fullName evidence="8">N-acyl-L-amino-acid amidohydrolase</fullName>
    </alternativeName>
</protein>
<dbReference type="EMBL" id="JAAAJA010000216">
    <property type="protein sequence ID" value="KAG0258533.1"/>
    <property type="molecule type" value="Genomic_DNA"/>
</dbReference>
<evidence type="ECO:0000256" key="5">
    <source>
        <dbReference type="ARBA" id="ARBA00022723"/>
    </source>
</evidence>
<dbReference type="OrthoDB" id="3064516at2759"/>
<accession>A0A9P6Q4L4</accession>
<name>A0A9P6Q4L4_9FUNG</name>
<sequence length="669" mass="74655">MSIPKNSCLILGGTGAVGKCLVRDALASNAFTRVLTLGRRVVKTDDSFTNLSALEQKTVNFDQISSTFPASDLPQVVFCSLATTRAQAGSADAFKKIDQQYVIDSARHIHENAPKNPDGTSQVHFLYCSAANANPNAFFLYPKTKGETEQALAEIGFSRVSIFQPAFLKVVEPRESGNRISEWAIDRIVPVLDFVSEKTLTASVALVAQAMRLAGLSDSPEVDGVAPTKVRVNEGSKTTVAYYSNADIHDIVQKHAASSKFEEHPAVTRFREYLRIKTVQPEPDYWGASKFLIRQAEEIGMPYRIVECVKDKPTVIMTFEGTDPSLPSLLLNSHTDVVPVFLESWTQDPFAANKVDGFIFARGSQDMKCVGMSYLEVLRRYRAAGKKPLRTIHLTWVPEEEVGGVEGMKLLVHHEEFKRLNVAFALDEGIASPKNALKVFYGERMPWWIKVTARGPTGHGSQFIKDTAPTKLLKVIEKFMNLRNEQEKLLEVGLHHNGKRYTLGDVTTINLTFLQSGIQFNVIPMEATCGFDIRVSPFFDMKEFQAKLEGFVASQPGVTMEFVNGHFDNTLTAIDESNIWWTVFSNACKEMDVEYETEIFPAATDSRYLREVGIPALGVSYLKNTPLLLHDHDERMHEDIFLEGIDFYDTLIARLSNITTAEVEATLIK</sequence>
<evidence type="ECO:0000256" key="7">
    <source>
        <dbReference type="ARBA" id="ARBA00022833"/>
    </source>
</evidence>
<keyword evidence="6" id="KW-0378">Hydrolase</keyword>
<feature type="domain" description="Peptidase M20 dimerisation" evidence="11">
    <location>
        <begin position="441"/>
        <end position="554"/>
    </location>
</feature>
<dbReference type="GO" id="GO:0005737">
    <property type="term" value="C:cytoplasm"/>
    <property type="evidence" value="ECO:0007669"/>
    <property type="project" value="UniProtKB-SubCell"/>
</dbReference>
<evidence type="ECO:0000256" key="3">
    <source>
        <dbReference type="ARBA" id="ARBA00011913"/>
    </source>
</evidence>
<dbReference type="InterPro" id="IPR011650">
    <property type="entry name" value="Peptidase_M20_dimer"/>
</dbReference>
<dbReference type="Gene3D" id="3.30.70.360">
    <property type="match status" value="1"/>
</dbReference>
<comment type="cofactor">
    <cofactor evidence="10">
        <name>Zn(2+)</name>
        <dbReference type="ChEBI" id="CHEBI:29105"/>
    </cofactor>
    <text evidence="10">Binds 2 Zn(2+) ions per subunit.</text>
</comment>
<dbReference type="SUPFAM" id="SSF55031">
    <property type="entry name" value="Bacterial exopeptidase dimerisation domain"/>
    <property type="match status" value="1"/>
</dbReference>
<dbReference type="InterPro" id="IPR002933">
    <property type="entry name" value="Peptidase_M20"/>
</dbReference>
<dbReference type="Pfam" id="PF01546">
    <property type="entry name" value="Peptidase_M20"/>
    <property type="match status" value="1"/>
</dbReference>
<evidence type="ECO:0000256" key="6">
    <source>
        <dbReference type="ARBA" id="ARBA00022801"/>
    </source>
</evidence>
<evidence type="ECO:0000256" key="9">
    <source>
        <dbReference type="PIRSR" id="PIRSR610159-1"/>
    </source>
</evidence>
<dbReference type="PROSITE" id="PS00758">
    <property type="entry name" value="ARGE_DAPE_CPG2_1"/>
    <property type="match status" value="1"/>
</dbReference>
<dbReference type="AlphaFoldDB" id="A0A9P6Q4L4"/>
<dbReference type="PANTHER" id="PTHR45892:SF1">
    <property type="entry name" value="AMINOACYLASE-1"/>
    <property type="match status" value="1"/>
</dbReference>
<feature type="binding site" evidence="10">
    <location>
        <position position="334"/>
    </location>
    <ligand>
        <name>Zn(2+)</name>
        <dbReference type="ChEBI" id="CHEBI:29105"/>
        <label>1</label>
    </ligand>
</feature>
<dbReference type="FunFam" id="1.10.150.900:FF:000001">
    <property type="entry name" value="Aminoacylase-1, putative"/>
    <property type="match status" value="1"/>
</dbReference>